<evidence type="ECO:0000256" key="7">
    <source>
        <dbReference type="ARBA" id="ARBA00023004"/>
    </source>
</evidence>
<dbReference type="InterPro" id="IPR051535">
    <property type="entry name" value="Siderophore_ABC-ATPase"/>
</dbReference>
<dbReference type="GO" id="GO:0005524">
    <property type="term" value="F:ATP binding"/>
    <property type="evidence" value="ECO:0007669"/>
    <property type="project" value="UniProtKB-KW"/>
</dbReference>
<dbReference type="STRING" id="1246626.BleG1_3394"/>
<dbReference type="Pfam" id="PF00005">
    <property type="entry name" value="ABC_tran"/>
    <property type="match status" value="1"/>
</dbReference>
<dbReference type="EMBL" id="CP003923">
    <property type="protein sequence ID" value="AIC95941.1"/>
    <property type="molecule type" value="Genomic_DNA"/>
</dbReference>
<dbReference type="eggNOG" id="COG1120">
    <property type="taxonomic scope" value="Bacteria"/>
</dbReference>
<keyword evidence="6 11" id="KW-0067">ATP-binding</keyword>
<dbReference type="SUPFAM" id="SSF52540">
    <property type="entry name" value="P-loop containing nucleoside triphosphate hydrolases"/>
    <property type="match status" value="1"/>
</dbReference>
<dbReference type="PANTHER" id="PTHR42771">
    <property type="entry name" value="IRON(3+)-HYDROXAMATE IMPORT ATP-BINDING PROTEIN FHUC"/>
    <property type="match status" value="1"/>
</dbReference>
<dbReference type="InterPro" id="IPR003593">
    <property type="entry name" value="AAA+_ATPase"/>
</dbReference>
<keyword evidence="4" id="KW-0410">Iron transport</keyword>
<evidence type="ECO:0000256" key="2">
    <source>
        <dbReference type="ARBA" id="ARBA00022448"/>
    </source>
</evidence>
<gene>
    <name evidence="11" type="ORF">BleG1_3394</name>
</gene>
<feature type="domain" description="ABC transporter" evidence="10">
    <location>
        <begin position="2"/>
        <end position="239"/>
    </location>
</feature>
<accession>A0A060LXE8</accession>
<dbReference type="InterPro" id="IPR003439">
    <property type="entry name" value="ABC_transporter-like_ATP-bd"/>
</dbReference>
<dbReference type="GO" id="GO:0005886">
    <property type="term" value="C:plasma membrane"/>
    <property type="evidence" value="ECO:0007669"/>
    <property type="project" value="UniProtKB-SubCell"/>
</dbReference>
<keyword evidence="3" id="KW-1003">Cell membrane</keyword>
<dbReference type="Gene3D" id="3.40.50.300">
    <property type="entry name" value="P-loop containing nucleotide triphosphate hydrolases"/>
    <property type="match status" value="1"/>
</dbReference>
<dbReference type="GO" id="GO:0016887">
    <property type="term" value="F:ATP hydrolysis activity"/>
    <property type="evidence" value="ECO:0007669"/>
    <property type="project" value="InterPro"/>
</dbReference>
<evidence type="ECO:0000256" key="4">
    <source>
        <dbReference type="ARBA" id="ARBA00022496"/>
    </source>
</evidence>
<dbReference type="Proteomes" id="UP000027142">
    <property type="component" value="Chromosome"/>
</dbReference>
<protein>
    <submittedName>
        <fullName evidence="11">Siderophore transport system ATP-binding protein YusV</fullName>
    </submittedName>
</protein>
<keyword evidence="7" id="KW-0408">Iron</keyword>
<keyword evidence="9" id="KW-0472">Membrane</keyword>
<dbReference type="PROSITE" id="PS00211">
    <property type="entry name" value="ABC_TRANSPORTER_1"/>
    <property type="match status" value="1"/>
</dbReference>
<keyword evidence="5" id="KW-0547">Nucleotide-binding</keyword>
<evidence type="ECO:0000256" key="5">
    <source>
        <dbReference type="ARBA" id="ARBA00022741"/>
    </source>
</evidence>
<dbReference type="GO" id="GO:0006826">
    <property type="term" value="P:iron ion transport"/>
    <property type="evidence" value="ECO:0007669"/>
    <property type="project" value="UniProtKB-KW"/>
</dbReference>
<dbReference type="InterPro" id="IPR017871">
    <property type="entry name" value="ABC_transporter-like_CS"/>
</dbReference>
<evidence type="ECO:0000313" key="12">
    <source>
        <dbReference type="Proteomes" id="UP000027142"/>
    </source>
</evidence>
<name>A0A060LXE8_9BACI</name>
<evidence type="ECO:0000256" key="1">
    <source>
        <dbReference type="ARBA" id="ARBA00004202"/>
    </source>
</evidence>
<reference evidence="11 12" key="1">
    <citation type="journal article" date="2014" name="Gene">
        <title>A comparative genomic analysis of the alkalitolerant soil bacterium Bacillus lehensis G1.</title>
        <authorList>
            <person name="Noor Y.M."/>
            <person name="Samsulrizal N.H."/>
            <person name="Jema'on N.A."/>
            <person name="Low K.O."/>
            <person name="Ramli A.N."/>
            <person name="Alias N.I."/>
            <person name="Damis S.I."/>
            <person name="Fuzi S.F."/>
            <person name="Isa M.N."/>
            <person name="Murad A.M."/>
            <person name="Raih M.F."/>
            <person name="Bakar F.D."/>
            <person name="Najimudin N."/>
            <person name="Mahadi N.M."/>
            <person name="Illias R.M."/>
        </authorList>
    </citation>
    <scope>NUCLEOTIDE SEQUENCE [LARGE SCALE GENOMIC DNA]</scope>
    <source>
        <strain evidence="11 12">G1</strain>
    </source>
</reference>
<dbReference type="KEGG" id="ble:BleG1_3394"/>
<evidence type="ECO:0000313" key="11">
    <source>
        <dbReference type="EMBL" id="AIC95941.1"/>
    </source>
</evidence>
<keyword evidence="12" id="KW-1185">Reference proteome</keyword>
<dbReference type="PANTHER" id="PTHR42771:SF10">
    <property type="entry name" value="FERRICHROME TRANSPORT ATP-BINDING PROTEIN FHUC"/>
    <property type="match status" value="1"/>
</dbReference>
<evidence type="ECO:0000256" key="9">
    <source>
        <dbReference type="ARBA" id="ARBA00023136"/>
    </source>
</evidence>
<dbReference type="AlphaFoldDB" id="A0A060LXE8"/>
<dbReference type="PATRIC" id="fig|1246626.3.peg.3376"/>
<keyword evidence="2" id="KW-0813">Transport</keyword>
<organism evidence="11 12">
    <name type="scientific">Shouchella lehensis G1</name>
    <dbReference type="NCBI Taxonomy" id="1246626"/>
    <lineage>
        <taxon>Bacteria</taxon>
        <taxon>Bacillati</taxon>
        <taxon>Bacillota</taxon>
        <taxon>Bacilli</taxon>
        <taxon>Bacillales</taxon>
        <taxon>Bacillaceae</taxon>
        <taxon>Shouchella</taxon>
    </lineage>
</organism>
<proteinExistence type="predicted"/>
<dbReference type="InterPro" id="IPR027417">
    <property type="entry name" value="P-loop_NTPase"/>
</dbReference>
<keyword evidence="8" id="KW-0406">Ion transport</keyword>
<sequence length="264" mass="29787">MMELHNVSFSYSKQQPLIDKLSGSIRLGHITSIVGPNGSGKSTMLSLLARQLHVQQGYTTLYKKNIDTYSLKNWAKQLAIVYQQNDVAHEFTIKSLVKYGRFPYQNRFRSWKKEDEQAVEEALAMTGLDTMANKSLLQLSGGERQRVWLALSLAQQTPILLLDEPTTYLDLYHQFELLDLIEGLKREQGKTIVMVLHDLNQALQYSDDLWVMKEGSLVAAGNVQDVLTTSLVEDVFCVRARIDKGSEGTRPLLIPTGKVSREGV</sequence>
<dbReference type="SMART" id="SM00382">
    <property type="entry name" value="AAA"/>
    <property type="match status" value="1"/>
</dbReference>
<evidence type="ECO:0000256" key="6">
    <source>
        <dbReference type="ARBA" id="ARBA00022840"/>
    </source>
</evidence>
<dbReference type="PROSITE" id="PS50893">
    <property type="entry name" value="ABC_TRANSPORTER_2"/>
    <property type="match status" value="1"/>
</dbReference>
<dbReference type="RefSeq" id="WP_241742035.1">
    <property type="nucleotide sequence ID" value="NZ_CP003923.1"/>
</dbReference>
<dbReference type="HOGENOM" id="CLU_000604_1_11_9"/>
<comment type="subcellular location">
    <subcellularLocation>
        <location evidence="1">Cell membrane</location>
        <topology evidence="1">Peripheral membrane protein</topology>
    </subcellularLocation>
</comment>
<evidence type="ECO:0000256" key="8">
    <source>
        <dbReference type="ARBA" id="ARBA00023065"/>
    </source>
</evidence>
<dbReference type="FunFam" id="3.40.50.300:FF:000134">
    <property type="entry name" value="Iron-enterobactin ABC transporter ATP-binding protein"/>
    <property type="match status" value="1"/>
</dbReference>
<dbReference type="CDD" id="cd03214">
    <property type="entry name" value="ABC_Iron-Siderophores_B12_Hemin"/>
    <property type="match status" value="1"/>
</dbReference>
<evidence type="ECO:0000256" key="3">
    <source>
        <dbReference type="ARBA" id="ARBA00022475"/>
    </source>
</evidence>
<evidence type="ECO:0000259" key="10">
    <source>
        <dbReference type="PROSITE" id="PS50893"/>
    </source>
</evidence>